<dbReference type="RefSeq" id="WP_249306885.1">
    <property type="nucleotide sequence ID" value="NZ_JACRSZ010000001.1"/>
</dbReference>
<evidence type="ECO:0000313" key="3">
    <source>
        <dbReference type="Proteomes" id="UP000657421"/>
    </source>
</evidence>
<dbReference type="Proteomes" id="UP000657421">
    <property type="component" value="Unassembled WGS sequence"/>
</dbReference>
<comment type="caution">
    <text evidence="2">The sequence shown here is derived from an EMBL/GenBank/DDBJ whole genome shotgun (WGS) entry which is preliminary data.</text>
</comment>
<name>A0ABR7N650_9FIRM</name>
<feature type="region of interest" description="Disordered" evidence="1">
    <location>
        <begin position="86"/>
        <end position="115"/>
    </location>
</feature>
<evidence type="ECO:0000313" key="2">
    <source>
        <dbReference type="EMBL" id="MBC8571891.1"/>
    </source>
</evidence>
<dbReference type="EMBL" id="JACRSZ010000001">
    <property type="protein sequence ID" value="MBC8571891.1"/>
    <property type="molecule type" value="Genomic_DNA"/>
</dbReference>
<keyword evidence="3" id="KW-1185">Reference proteome</keyword>
<accession>A0ABR7N650</accession>
<proteinExistence type="predicted"/>
<reference evidence="2 3" key="1">
    <citation type="submission" date="2020-08" db="EMBL/GenBank/DDBJ databases">
        <title>Genome public.</title>
        <authorList>
            <person name="Liu C."/>
            <person name="Sun Q."/>
        </authorList>
    </citation>
    <scope>NUCLEOTIDE SEQUENCE [LARGE SCALE GENOMIC DNA]</scope>
    <source>
        <strain evidence="2 3">NSJ-46</strain>
    </source>
</reference>
<feature type="compositionally biased region" description="Basic and acidic residues" evidence="1">
    <location>
        <begin position="92"/>
        <end position="103"/>
    </location>
</feature>
<sequence>MNTYKKPLITVDSGVAEGIYLASGSSNNGPKCDSKYMNGVWQAPDYSSWNGGTRGYKQQFACLGCPANTANGCGLLTHYEDSGHAGSYDVDNGNRKPSWEKKGYGPNDSVTDWSM</sequence>
<organism evidence="2 3">
    <name type="scientific">Jingyaoa shaoxingensis</name>
    <dbReference type="NCBI Taxonomy" id="2763671"/>
    <lineage>
        <taxon>Bacteria</taxon>
        <taxon>Bacillati</taxon>
        <taxon>Bacillota</taxon>
        <taxon>Clostridia</taxon>
        <taxon>Lachnospirales</taxon>
        <taxon>Lachnospiraceae</taxon>
        <taxon>Jingyaoa</taxon>
    </lineage>
</organism>
<gene>
    <name evidence="2" type="ORF">H8716_02140</name>
</gene>
<protein>
    <submittedName>
        <fullName evidence="2">Uncharacterized protein</fullName>
    </submittedName>
</protein>
<evidence type="ECO:0000256" key="1">
    <source>
        <dbReference type="SAM" id="MobiDB-lite"/>
    </source>
</evidence>